<proteinExistence type="predicted"/>
<accession>A0A1I7U9U5</accession>
<evidence type="ECO:0000313" key="3">
    <source>
        <dbReference type="WBParaSite" id="Csp11.Scaffold629.g16324.t1"/>
    </source>
</evidence>
<reference evidence="3" key="1">
    <citation type="submission" date="2016-11" db="UniProtKB">
        <authorList>
            <consortium name="WormBaseParasite"/>
        </authorList>
    </citation>
    <scope>IDENTIFICATION</scope>
</reference>
<name>A0A1I7U9U5_9PELO</name>
<keyword evidence="2" id="KW-1185">Reference proteome</keyword>
<evidence type="ECO:0000313" key="2">
    <source>
        <dbReference type="Proteomes" id="UP000095282"/>
    </source>
</evidence>
<evidence type="ECO:0000256" key="1">
    <source>
        <dbReference type="SAM" id="Phobius"/>
    </source>
</evidence>
<feature type="transmembrane region" description="Helical" evidence="1">
    <location>
        <begin position="46"/>
        <end position="66"/>
    </location>
</feature>
<dbReference type="WBParaSite" id="Csp11.Scaffold629.g16324.t1">
    <property type="protein sequence ID" value="Csp11.Scaffold629.g16324.t1"/>
    <property type="gene ID" value="Csp11.Scaffold629.g16324"/>
</dbReference>
<keyword evidence="1" id="KW-1133">Transmembrane helix</keyword>
<protein>
    <submittedName>
        <fullName evidence="3">Uncharacterized protein</fullName>
    </submittedName>
</protein>
<sequence>MISTLLEKHYFQVRSQEERSSLKGILFLISPLFFLFIFKYSIVPSFPLKIVCFFAFFLVSLYHPLIRRLRCHGFSRVLLHFPSGDEEKRGGDFILNNMYSAISTSFINGSVLVQKAEFISGISFSSL</sequence>
<feature type="transmembrane region" description="Helical" evidence="1">
    <location>
        <begin position="21"/>
        <end position="40"/>
    </location>
</feature>
<keyword evidence="1" id="KW-0812">Transmembrane</keyword>
<keyword evidence="1" id="KW-0472">Membrane</keyword>
<organism evidence="2 3">
    <name type="scientific">Caenorhabditis tropicalis</name>
    <dbReference type="NCBI Taxonomy" id="1561998"/>
    <lineage>
        <taxon>Eukaryota</taxon>
        <taxon>Metazoa</taxon>
        <taxon>Ecdysozoa</taxon>
        <taxon>Nematoda</taxon>
        <taxon>Chromadorea</taxon>
        <taxon>Rhabditida</taxon>
        <taxon>Rhabditina</taxon>
        <taxon>Rhabditomorpha</taxon>
        <taxon>Rhabditoidea</taxon>
        <taxon>Rhabditidae</taxon>
        <taxon>Peloderinae</taxon>
        <taxon>Caenorhabditis</taxon>
    </lineage>
</organism>
<dbReference type="Proteomes" id="UP000095282">
    <property type="component" value="Unplaced"/>
</dbReference>
<dbReference type="AlphaFoldDB" id="A0A1I7U9U5"/>